<keyword evidence="1" id="KW-0472">Membrane</keyword>
<dbReference type="RefSeq" id="WP_139426704.1">
    <property type="nucleotide sequence ID" value="NZ_CBCSFY010000010.1"/>
</dbReference>
<protein>
    <submittedName>
        <fullName evidence="2">Uncharacterized protein</fullName>
    </submittedName>
</protein>
<sequence length="347" mass="40964">MILIVTILALFICVLNYYYILPIDKYLFFMYSSISLLILIITICYIIIKNKKNKQNKVILEEINNLCNFSSSCNLGDLKQMLKNKLDVLEISLKDKEKQNFILVNKINCILKSLKYLKNENNISFIQKLQTQYKDLIFLKENNIAFNNLKIAIINNDELENFLLQNILLEFNIYSEIFNNIQDIPDDFSLIISKNNIEKGNILCYTFTHIDIKALLSFLQENFSHLCITKERDFNVLIFKSSVFENDLFLNITNQYFSHNNAVQYLHDFKNSLEKNYKLILLDYEVIKYDIKLVKTILENYKIKNPHASILLFSKDRVKGCEFADEILNDINKNEWILLLKKHINQA</sequence>
<dbReference type="Proteomes" id="UP000509246">
    <property type="component" value="Chromosome"/>
</dbReference>
<dbReference type="OrthoDB" id="5354665at2"/>
<name>A0A7L5INK8_9BACT</name>
<organism evidence="2 3">
    <name type="scientific">Campylobacter armoricus</name>
    <dbReference type="NCBI Taxonomy" id="2505970"/>
    <lineage>
        <taxon>Bacteria</taxon>
        <taxon>Pseudomonadati</taxon>
        <taxon>Campylobacterota</taxon>
        <taxon>Epsilonproteobacteria</taxon>
        <taxon>Campylobacterales</taxon>
        <taxon>Campylobacteraceae</taxon>
        <taxon>Campylobacter</taxon>
    </lineage>
</organism>
<evidence type="ECO:0000313" key="3">
    <source>
        <dbReference type="Proteomes" id="UP000509246"/>
    </source>
</evidence>
<dbReference type="GeneID" id="56586228"/>
<proteinExistence type="predicted"/>
<keyword evidence="1" id="KW-0812">Transmembrane</keyword>
<dbReference type="AlphaFoldDB" id="A0A7L5INK8"/>
<feature type="transmembrane region" description="Helical" evidence="1">
    <location>
        <begin position="26"/>
        <end position="48"/>
    </location>
</feature>
<reference evidence="2 3" key="1">
    <citation type="submission" date="2020-05" db="EMBL/GenBank/DDBJ databases">
        <title>Complete genome sequencing of Campylobacter and Arcobacter type strains.</title>
        <authorList>
            <person name="Miller W.G."/>
            <person name="Yee E."/>
        </authorList>
    </citation>
    <scope>NUCLEOTIDE SEQUENCE [LARGE SCALE GENOMIC DNA]</scope>
    <source>
        <strain evidence="2 3">CCUG 73571</strain>
    </source>
</reference>
<evidence type="ECO:0000256" key="1">
    <source>
        <dbReference type="SAM" id="Phobius"/>
    </source>
</evidence>
<keyword evidence="3" id="KW-1185">Reference proteome</keyword>
<gene>
    <name evidence="2" type="ORF">CARM_0494</name>
</gene>
<dbReference type="EMBL" id="CP053825">
    <property type="protein sequence ID" value="QKF79429.1"/>
    <property type="molecule type" value="Genomic_DNA"/>
</dbReference>
<accession>A0A7L5INK8</accession>
<evidence type="ECO:0000313" key="2">
    <source>
        <dbReference type="EMBL" id="QKF79429.1"/>
    </source>
</evidence>
<keyword evidence="1" id="KW-1133">Transmembrane helix</keyword>
<dbReference type="KEGG" id="carm:CARM_0494"/>